<feature type="region of interest" description="Disordered" evidence="1">
    <location>
        <begin position="1006"/>
        <end position="1025"/>
    </location>
</feature>
<name>A0A2G8K3W6_STIJA</name>
<dbReference type="AlphaFoldDB" id="A0A2G8K3W6"/>
<dbReference type="Pfam" id="PF05380">
    <property type="entry name" value="Peptidase_A17"/>
    <property type="match status" value="1"/>
</dbReference>
<dbReference type="EMBL" id="MRZV01000912">
    <property type="protein sequence ID" value="PIK42690.1"/>
    <property type="molecule type" value="Genomic_DNA"/>
</dbReference>
<dbReference type="Pfam" id="PF03564">
    <property type="entry name" value="DUF1759"/>
    <property type="match status" value="1"/>
</dbReference>
<keyword evidence="3" id="KW-1185">Reference proteome</keyword>
<accession>A0A2G8K3W6</accession>
<dbReference type="PANTHER" id="PTHR47331">
    <property type="entry name" value="PHD-TYPE DOMAIN-CONTAINING PROTEIN"/>
    <property type="match status" value="1"/>
</dbReference>
<evidence type="ECO:0000256" key="1">
    <source>
        <dbReference type="SAM" id="MobiDB-lite"/>
    </source>
</evidence>
<evidence type="ECO:0000313" key="3">
    <source>
        <dbReference type="Proteomes" id="UP000230750"/>
    </source>
</evidence>
<comment type="caution">
    <text evidence="2">The sequence shown here is derived from an EMBL/GenBank/DDBJ whole genome shotgun (WGS) entry which is preliminary data.</text>
</comment>
<feature type="region of interest" description="Disordered" evidence="1">
    <location>
        <begin position="308"/>
        <end position="334"/>
    </location>
</feature>
<protein>
    <submittedName>
        <fullName evidence="2">Uncharacterized protein</fullName>
    </submittedName>
</protein>
<feature type="compositionally biased region" description="Basic and acidic residues" evidence="1">
    <location>
        <begin position="310"/>
        <end position="320"/>
    </location>
</feature>
<dbReference type="PANTHER" id="PTHR47331:SF5">
    <property type="entry name" value="RIBONUCLEASE H"/>
    <property type="match status" value="1"/>
</dbReference>
<proteinExistence type="predicted"/>
<evidence type="ECO:0000313" key="2">
    <source>
        <dbReference type="EMBL" id="PIK42690.1"/>
    </source>
</evidence>
<gene>
    <name evidence="2" type="ORF">BSL78_20459</name>
</gene>
<dbReference type="InterPro" id="IPR008042">
    <property type="entry name" value="Retrotrans_Pao"/>
</dbReference>
<reference evidence="2 3" key="1">
    <citation type="journal article" date="2017" name="PLoS Biol.">
        <title>The sea cucumber genome provides insights into morphological evolution and visceral regeneration.</title>
        <authorList>
            <person name="Zhang X."/>
            <person name="Sun L."/>
            <person name="Yuan J."/>
            <person name="Sun Y."/>
            <person name="Gao Y."/>
            <person name="Zhang L."/>
            <person name="Li S."/>
            <person name="Dai H."/>
            <person name="Hamel J.F."/>
            <person name="Liu C."/>
            <person name="Yu Y."/>
            <person name="Liu S."/>
            <person name="Lin W."/>
            <person name="Guo K."/>
            <person name="Jin S."/>
            <person name="Xu P."/>
            <person name="Storey K.B."/>
            <person name="Huan P."/>
            <person name="Zhang T."/>
            <person name="Zhou Y."/>
            <person name="Zhang J."/>
            <person name="Lin C."/>
            <person name="Li X."/>
            <person name="Xing L."/>
            <person name="Huo D."/>
            <person name="Sun M."/>
            <person name="Wang L."/>
            <person name="Mercier A."/>
            <person name="Li F."/>
            <person name="Yang H."/>
            <person name="Xiang J."/>
        </authorList>
    </citation>
    <scope>NUCLEOTIDE SEQUENCE [LARGE SCALE GENOMIC DNA]</scope>
    <source>
        <strain evidence="2">Shaxun</strain>
        <tissue evidence="2">Muscle</tissue>
    </source>
</reference>
<sequence>MLEMAEAEIDAMVKVENEFITLDRFPDDSSKYTKEYVHAHSNPSSSPENLAAALPDSGSVDNTYENSRAHFNVQPTHLPLKLISQTSLSSGPYETITGNPVLSEGHHKSVSSVGVTPVPVTKPHMPSVFDSNIQVDSFARVLSEQVNLNRLPLPEPGTFDGDPLKYPGWKCTLDSLLENRGIPPSEKIYYLKRYLTGSPKEALEGYFLIPTDSSYEEARSLLQERYGNPIVVMDAFRSKLEAWPKIQPNDGLALRKFGDFLGQCETAFQMVAGGLSTLNGSWENRHRSRFCRKRITCKRCGRPHPTAFHGDFKPKSETQREQSGSISRNVSTTSGNPNKEILTYAMLDTQSDTTFVTECVCEALGVKGTRTQLALSTMISQNHVVNSNRVDGLIVRGHDSSNVIPLPMSYTRYAIPVNRTHIPSPVIAQQWPYLKEIANNLMPVAECDIGLLIGYNCPKALVPRQVIPPVGDGPYAQRTDLGWGIVGMVDPDEVEICDHDSIGLSHLIVTCEVPTPSQLDDCREVHICFRTKVKEIMCPEQVARMMELEFNEGNFGQTSYSQEDVQFLSTLKEGVHIAEDGHYEMPLPLRSIAMNLPNNRSLAWHRLSKLQKRLEGDIVYARDYCAFMQDIISKGFAERVPVGELTSQKVNKEQRDLLRFLWWQNGDFTSEPVEYRMTVHLFGAGSSPGCANFGLKQIASDYEKEFGPDVTHFIHQNFYVDDGLKSVSDANEAIDLISRTKDVLKKGGIRFHKIVSNSRIVMRSVPSEDQAGATKDLDLCLDPLPIERALGVQWCIESDVFQFKITLKDQPLTRRGILSTVSSVYDPLGFVSPVVLIGKQILQSLCNDHMAWDCPLPEELRATWENWRRNLCKLDELKFERCYKPVGFGKVVRVELHHFCDASTKGYGHCSYLRLQNGLNQVHCAFVMGKARVAPIKSITIPRLELTAAVLSVKISLLLRKELEYDNISEFFWTDSQVVLGYINNEARKFHVFVANRVQQIRNATDPSQWRHVKGSDNPADHASRGLTTEELLGSNWLTGPKFIRKVEPPIESHPNANLSADDPEVRRVNSLLVQSEGSPSYLEVERLKHVSSWFKAKRAIAVCFF</sequence>
<dbReference type="Proteomes" id="UP000230750">
    <property type="component" value="Unassembled WGS sequence"/>
</dbReference>
<organism evidence="2 3">
    <name type="scientific">Stichopus japonicus</name>
    <name type="common">Sea cucumber</name>
    <dbReference type="NCBI Taxonomy" id="307972"/>
    <lineage>
        <taxon>Eukaryota</taxon>
        <taxon>Metazoa</taxon>
        <taxon>Echinodermata</taxon>
        <taxon>Eleutherozoa</taxon>
        <taxon>Echinozoa</taxon>
        <taxon>Holothuroidea</taxon>
        <taxon>Aspidochirotacea</taxon>
        <taxon>Aspidochirotida</taxon>
        <taxon>Stichopodidae</taxon>
        <taxon>Apostichopus</taxon>
    </lineage>
</organism>
<dbReference type="InterPro" id="IPR005312">
    <property type="entry name" value="DUF1759"/>
</dbReference>
<dbReference type="STRING" id="307972.A0A2G8K3W6"/>
<dbReference type="OrthoDB" id="10025024at2759"/>
<feature type="compositionally biased region" description="Polar residues" evidence="1">
    <location>
        <begin position="321"/>
        <end position="334"/>
    </location>
</feature>